<dbReference type="EMBL" id="JAAARO010000011">
    <property type="protein sequence ID" value="KAF5740892.1"/>
    <property type="molecule type" value="Genomic_DNA"/>
</dbReference>
<evidence type="ECO:0000256" key="3">
    <source>
        <dbReference type="ARBA" id="ARBA00022692"/>
    </source>
</evidence>
<dbReference type="PANTHER" id="PTHR31113">
    <property type="entry name" value="UPF0496 PROTEIN 3-RELATED"/>
    <property type="match status" value="1"/>
</dbReference>
<name>A0A7J7D3I3_TRIWF</name>
<dbReference type="AlphaFoldDB" id="A0A7J7D3I3"/>
<comment type="similarity">
    <text evidence="2">Belongs to the UPF0496 family.</text>
</comment>
<keyword evidence="5 6" id="KW-0472">Membrane</keyword>
<organism evidence="7 8">
    <name type="scientific">Tripterygium wilfordii</name>
    <name type="common">Thunder God vine</name>
    <dbReference type="NCBI Taxonomy" id="458696"/>
    <lineage>
        <taxon>Eukaryota</taxon>
        <taxon>Viridiplantae</taxon>
        <taxon>Streptophyta</taxon>
        <taxon>Embryophyta</taxon>
        <taxon>Tracheophyta</taxon>
        <taxon>Spermatophyta</taxon>
        <taxon>Magnoliopsida</taxon>
        <taxon>eudicotyledons</taxon>
        <taxon>Gunneridae</taxon>
        <taxon>Pentapetalae</taxon>
        <taxon>rosids</taxon>
        <taxon>fabids</taxon>
        <taxon>Celastrales</taxon>
        <taxon>Celastraceae</taxon>
        <taxon>Tripterygium</taxon>
    </lineage>
</organism>
<dbReference type="InParanoid" id="A0A7J7D3I3"/>
<evidence type="ECO:0000313" key="7">
    <source>
        <dbReference type="EMBL" id="KAF5740892.1"/>
    </source>
</evidence>
<dbReference type="OrthoDB" id="776561at2759"/>
<feature type="transmembrane region" description="Helical" evidence="6">
    <location>
        <begin position="248"/>
        <end position="265"/>
    </location>
</feature>
<sequence>MTKLVWSKLRSICKGSGSGGSRKKLGGSLGSKLSVNEEYVQAFRTKSYMEMWGKVQGQIRKTSIDGIDRLSASSSHPFYQHLSECLLEPRQETLIQMIEDSKFHGLLLDYFEASLEACNVCELILRSVHQARTNDRRIKKVMKLCKKAQCTKTDSSSQVLSQVVTGSVFRELTAFALLKNPLSYISPVQFREIHDSNLQLLDRLTLKEKKMRRRVKLNRICKKIGGFSLIFAHSALMIALIVISLHSIIGIVAAPGLMACSLASLKSTKNKVVGERTATRLLEAFTAQLDMAARGTFTLINDFDTMSRLARRLHDEIEHCRDVADMCIKNGKAEILKEAVREFQMHQSCFLEQSQELEEHVYLCFNTINRSRRLVIQEIMVAEQ</sequence>
<evidence type="ECO:0000256" key="4">
    <source>
        <dbReference type="ARBA" id="ARBA00022989"/>
    </source>
</evidence>
<dbReference type="InterPro" id="IPR007749">
    <property type="entry name" value="DUF677"/>
</dbReference>
<evidence type="ECO:0000256" key="6">
    <source>
        <dbReference type="SAM" id="Phobius"/>
    </source>
</evidence>
<comment type="subcellular location">
    <subcellularLocation>
        <location evidence="1">Membrane</location>
    </subcellularLocation>
</comment>
<dbReference type="GO" id="GO:0016020">
    <property type="term" value="C:membrane"/>
    <property type="evidence" value="ECO:0007669"/>
    <property type="project" value="UniProtKB-SubCell"/>
</dbReference>
<evidence type="ECO:0000256" key="5">
    <source>
        <dbReference type="ARBA" id="ARBA00023136"/>
    </source>
</evidence>
<reference evidence="7 8" key="1">
    <citation type="journal article" date="2020" name="Nat. Commun.">
        <title>Genome of Tripterygium wilfordii and identification of cytochrome P450 involved in triptolide biosynthesis.</title>
        <authorList>
            <person name="Tu L."/>
            <person name="Su P."/>
            <person name="Zhang Z."/>
            <person name="Gao L."/>
            <person name="Wang J."/>
            <person name="Hu T."/>
            <person name="Zhou J."/>
            <person name="Zhang Y."/>
            <person name="Zhao Y."/>
            <person name="Liu Y."/>
            <person name="Song Y."/>
            <person name="Tong Y."/>
            <person name="Lu Y."/>
            <person name="Yang J."/>
            <person name="Xu C."/>
            <person name="Jia M."/>
            <person name="Peters R.J."/>
            <person name="Huang L."/>
            <person name="Gao W."/>
        </authorList>
    </citation>
    <scope>NUCLEOTIDE SEQUENCE [LARGE SCALE GENOMIC DNA]</scope>
    <source>
        <strain evidence="8">cv. XIE 37</strain>
        <tissue evidence="7">Leaf</tissue>
    </source>
</reference>
<dbReference type="PANTHER" id="PTHR31113:SF20">
    <property type="entry name" value="UPF0496 PROTEIN 2-RELATED"/>
    <property type="match status" value="1"/>
</dbReference>
<evidence type="ECO:0000256" key="2">
    <source>
        <dbReference type="ARBA" id="ARBA00009074"/>
    </source>
</evidence>
<evidence type="ECO:0000313" key="8">
    <source>
        <dbReference type="Proteomes" id="UP000593562"/>
    </source>
</evidence>
<accession>A0A7J7D3I3</accession>
<keyword evidence="4 6" id="KW-1133">Transmembrane helix</keyword>
<dbReference type="Proteomes" id="UP000593562">
    <property type="component" value="Unassembled WGS sequence"/>
</dbReference>
<proteinExistence type="inferred from homology"/>
<feature type="transmembrane region" description="Helical" evidence="6">
    <location>
        <begin position="220"/>
        <end position="242"/>
    </location>
</feature>
<dbReference type="Pfam" id="PF05055">
    <property type="entry name" value="DUF677"/>
    <property type="match status" value="1"/>
</dbReference>
<comment type="caution">
    <text evidence="7">The sequence shown here is derived from an EMBL/GenBank/DDBJ whole genome shotgun (WGS) entry which is preliminary data.</text>
</comment>
<protein>
    <submittedName>
        <fullName evidence="7">Uncharacterized protein</fullName>
    </submittedName>
</protein>
<keyword evidence="3 6" id="KW-0812">Transmembrane</keyword>
<gene>
    <name evidence="7" type="ORF">HS088_TW11G00972</name>
</gene>
<evidence type="ECO:0000256" key="1">
    <source>
        <dbReference type="ARBA" id="ARBA00004370"/>
    </source>
</evidence>
<keyword evidence="8" id="KW-1185">Reference proteome</keyword>